<name>A0A645BS93_9ZZZZ</name>
<proteinExistence type="predicted"/>
<accession>A0A645BS93</accession>
<gene>
    <name evidence="1" type="ORF">SDC9_111552</name>
</gene>
<sequence length="124" mass="14208">MTGIECLLGSLDDRPYRDLADNRLKLHFRQQGRGDRNTSVILLLALLHSAAHDLGYRHTHDSYCIQGFLELIELALPADDDHLGHRSLAAGFLYRRNLCYRNCKFLRHKGAEHRWYGGHEVGIA</sequence>
<organism evidence="1">
    <name type="scientific">bioreactor metagenome</name>
    <dbReference type="NCBI Taxonomy" id="1076179"/>
    <lineage>
        <taxon>unclassified sequences</taxon>
        <taxon>metagenomes</taxon>
        <taxon>ecological metagenomes</taxon>
    </lineage>
</organism>
<evidence type="ECO:0000313" key="1">
    <source>
        <dbReference type="EMBL" id="MPM64664.1"/>
    </source>
</evidence>
<reference evidence="1" key="1">
    <citation type="submission" date="2019-08" db="EMBL/GenBank/DDBJ databases">
        <authorList>
            <person name="Kucharzyk K."/>
            <person name="Murdoch R.W."/>
            <person name="Higgins S."/>
            <person name="Loffler F."/>
        </authorList>
    </citation>
    <scope>NUCLEOTIDE SEQUENCE</scope>
</reference>
<comment type="caution">
    <text evidence="1">The sequence shown here is derived from an EMBL/GenBank/DDBJ whole genome shotgun (WGS) entry which is preliminary data.</text>
</comment>
<dbReference type="AlphaFoldDB" id="A0A645BS93"/>
<protein>
    <submittedName>
        <fullName evidence="1">Uncharacterized protein</fullName>
    </submittedName>
</protein>
<dbReference type="EMBL" id="VSSQ01020078">
    <property type="protein sequence ID" value="MPM64664.1"/>
    <property type="molecule type" value="Genomic_DNA"/>
</dbReference>